<gene>
    <name evidence="7" type="ORF">H9641_01805</name>
</gene>
<feature type="region of interest" description="Disordered" evidence="4">
    <location>
        <begin position="1"/>
        <end position="35"/>
    </location>
</feature>
<dbReference type="PROSITE" id="PS51109">
    <property type="entry name" value="G5"/>
    <property type="match status" value="1"/>
</dbReference>
<evidence type="ECO:0000313" key="8">
    <source>
        <dbReference type="Proteomes" id="UP000655570"/>
    </source>
</evidence>
<feature type="transmembrane region" description="Helical" evidence="5">
    <location>
        <begin position="41"/>
        <end position="61"/>
    </location>
</feature>
<dbReference type="InterPro" id="IPR007137">
    <property type="entry name" value="DUF348"/>
</dbReference>
<comment type="caution">
    <text evidence="7">The sequence shown here is derived from an EMBL/GenBank/DDBJ whole genome shotgun (WGS) entry which is preliminary data.</text>
</comment>
<evidence type="ECO:0000256" key="2">
    <source>
        <dbReference type="ARBA" id="ARBA00022729"/>
    </source>
</evidence>
<dbReference type="Pfam" id="PF07501">
    <property type="entry name" value="G5"/>
    <property type="match status" value="1"/>
</dbReference>
<evidence type="ECO:0000256" key="5">
    <source>
        <dbReference type="SAM" id="Phobius"/>
    </source>
</evidence>
<feature type="domain" description="G5" evidence="6">
    <location>
        <begin position="249"/>
        <end position="330"/>
    </location>
</feature>
<proteinExistence type="inferred from homology"/>
<dbReference type="Proteomes" id="UP000655570">
    <property type="component" value="Unassembled WGS sequence"/>
</dbReference>
<evidence type="ECO:0000259" key="6">
    <source>
        <dbReference type="PROSITE" id="PS51109"/>
    </source>
</evidence>
<feature type="compositionally biased region" description="Low complexity" evidence="4">
    <location>
        <begin position="229"/>
        <end position="241"/>
    </location>
</feature>
<organism evidence="7 8">
    <name type="scientific">Oerskovia merdavium</name>
    <dbReference type="NCBI Taxonomy" id="2762227"/>
    <lineage>
        <taxon>Bacteria</taxon>
        <taxon>Bacillati</taxon>
        <taxon>Actinomycetota</taxon>
        <taxon>Actinomycetes</taxon>
        <taxon>Micrococcales</taxon>
        <taxon>Cellulomonadaceae</taxon>
        <taxon>Oerskovia</taxon>
    </lineage>
</organism>
<dbReference type="InterPro" id="IPR010618">
    <property type="entry name" value="RPF"/>
</dbReference>
<dbReference type="Pfam" id="PF06737">
    <property type="entry name" value="Transglycosylas"/>
    <property type="match status" value="1"/>
</dbReference>
<dbReference type="Gene3D" id="1.10.530.10">
    <property type="match status" value="1"/>
</dbReference>
<accession>A0ABR8TUJ6</accession>
<keyword evidence="5" id="KW-0472">Membrane</keyword>
<dbReference type="EMBL" id="JACSQF010000001">
    <property type="protein sequence ID" value="MBD7979456.1"/>
    <property type="molecule type" value="Genomic_DNA"/>
</dbReference>
<protein>
    <submittedName>
        <fullName evidence="7">Transglycosylase family protein</fullName>
    </submittedName>
</protein>
<evidence type="ECO:0000256" key="4">
    <source>
        <dbReference type="SAM" id="MobiDB-lite"/>
    </source>
</evidence>
<dbReference type="Pfam" id="PF03990">
    <property type="entry name" value="DUF348"/>
    <property type="match status" value="3"/>
</dbReference>
<feature type="compositionally biased region" description="Low complexity" evidence="4">
    <location>
        <begin position="1"/>
        <end position="14"/>
    </location>
</feature>
<dbReference type="SMART" id="SM01208">
    <property type="entry name" value="G5"/>
    <property type="match status" value="1"/>
</dbReference>
<dbReference type="InterPro" id="IPR011098">
    <property type="entry name" value="G5_dom"/>
</dbReference>
<evidence type="ECO:0000313" key="7">
    <source>
        <dbReference type="EMBL" id="MBD7979456.1"/>
    </source>
</evidence>
<dbReference type="Gene3D" id="2.20.230.10">
    <property type="entry name" value="Resuscitation-promoting factor rpfb"/>
    <property type="match status" value="1"/>
</dbReference>
<evidence type="ECO:0000256" key="1">
    <source>
        <dbReference type="ARBA" id="ARBA00010830"/>
    </source>
</evidence>
<keyword evidence="5" id="KW-1133">Transmembrane helix</keyword>
<dbReference type="InterPro" id="IPR023346">
    <property type="entry name" value="Lysozyme-like_dom_sf"/>
</dbReference>
<sequence length="444" mass="45118">MDRTAHAASADSAANTPQTSPSLDGVEAQASAPTATKRRRWPLIAGATAIALVATGAVAYGSAKKTVQLDVDGNITTVSTFAGSVEGFLDEQDVRVTDRDLIAPGADAPLKNGADVVVRYGRQVTVQTDGAQSDVWLTALDADEALDTLAARGSDVRLVASRSGADGRAALSLRLDADGPVHVVADGQTKTAPDGSIGVNAILDQQGVVLGELDRVSVARTVEPTTDGTTAEASSADETTTQPAVSLVVQRVAVTETPTVTPIPFETVTEQDANRFADLAPVVKQEGVEGASTKVENVTTVDGVEESREVVSDGVTSEPVAKIVVQGTKERPKAAPKAAAAPQAAAAAPKASAPAAAPAPAASSVGGDVWAALAKCESGGNPATNTGNGYYGLYQFSASTWRAMGGSGLPSDASAAEQTQRAQALQARSGWGQWPACARKLGLL</sequence>
<keyword evidence="2" id="KW-0732">Signal</keyword>
<comment type="similarity">
    <text evidence="1">Belongs to the transglycosylase family. Rpf subfamily.</text>
</comment>
<keyword evidence="5" id="KW-0812">Transmembrane</keyword>
<evidence type="ECO:0000256" key="3">
    <source>
        <dbReference type="ARBA" id="ARBA00022801"/>
    </source>
</evidence>
<dbReference type="SUPFAM" id="SSF53955">
    <property type="entry name" value="Lysozyme-like"/>
    <property type="match status" value="1"/>
</dbReference>
<reference evidence="7 8" key="1">
    <citation type="submission" date="2020-08" db="EMBL/GenBank/DDBJ databases">
        <title>A Genomic Blueprint of the Chicken Gut Microbiome.</title>
        <authorList>
            <person name="Gilroy R."/>
            <person name="Ravi A."/>
            <person name="Getino M."/>
            <person name="Pursley I."/>
            <person name="Horton D.L."/>
            <person name="Alikhan N.-F."/>
            <person name="Baker D."/>
            <person name="Gharbi K."/>
            <person name="Hall N."/>
            <person name="Watson M."/>
            <person name="Adriaenssens E.M."/>
            <person name="Foster-Nyarko E."/>
            <person name="Jarju S."/>
            <person name="Secka A."/>
            <person name="Antonio M."/>
            <person name="Oren A."/>
            <person name="Chaudhuri R."/>
            <person name="La Ragione R.M."/>
            <person name="Hildebrand F."/>
            <person name="Pallen M.J."/>
        </authorList>
    </citation>
    <scope>NUCLEOTIDE SEQUENCE [LARGE SCALE GENOMIC DNA]</scope>
    <source>
        <strain evidence="7 8">Sa2CUA9</strain>
    </source>
</reference>
<keyword evidence="3" id="KW-0378">Hydrolase</keyword>
<keyword evidence="8" id="KW-1185">Reference proteome</keyword>
<dbReference type="CDD" id="cd13925">
    <property type="entry name" value="RPF"/>
    <property type="match status" value="1"/>
</dbReference>
<name>A0ABR8TUJ6_9CELL</name>
<feature type="region of interest" description="Disordered" evidence="4">
    <location>
        <begin position="221"/>
        <end position="242"/>
    </location>
</feature>